<feature type="domain" description="HTH tetR-type" evidence="5">
    <location>
        <begin position="7"/>
        <end position="67"/>
    </location>
</feature>
<dbReference type="PRINTS" id="PR00455">
    <property type="entry name" value="HTHTETR"/>
</dbReference>
<keyword evidence="2 4" id="KW-0238">DNA-binding</keyword>
<dbReference type="InterPro" id="IPR001647">
    <property type="entry name" value="HTH_TetR"/>
</dbReference>
<dbReference type="GO" id="GO:0003700">
    <property type="term" value="F:DNA-binding transcription factor activity"/>
    <property type="evidence" value="ECO:0007669"/>
    <property type="project" value="TreeGrafter"/>
</dbReference>
<dbReference type="InterPro" id="IPR050109">
    <property type="entry name" value="HTH-type_TetR-like_transc_reg"/>
</dbReference>
<reference evidence="6 7" key="1">
    <citation type="journal article" date="2019" name="Emerg. Microbes Infect.">
        <title>Comprehensive subspecies identification of 175 nontuberculous mycobacteria species based on 7547 genomic profiles.</title>
        <authorList>
            <person name="Matsumoto Y."/>
            <person name="Kinjo T."/>
            <person name="Motooka D."/>
            <person name="Nabeya D."/>
            <person name="Jung N."/>
            <person name="Uechi K."/>
            <person name="Horii T."/>
            <person name="Iida T."/>
            <person name="Fujita J."/>
            <person name="Nakamura S."/>
        </authorList>
    </citation>
    <scope>NUCLEOTIDE SEQUENCE [LARGE SCALE GENOMIC DNA]</scope>
    <source>
        <strain evidence="6 7">JCM 6370</strain>
    </source>
</reference>
<keyword evidence="1" id="KW-0805">Transcription regulation</keyword>
<protein>
    <submittedName>
        <fullName evidence="6">TetR family transcriptional regulator</fullName>
    </submittedName>
</protein>
<evidence type="ECO:0000313" key="6">
    <source>
        <dbReference type="EMBL" id="BBY82351.1"/>
    </source>
</evidence>
<sequence>MRPETGDDARGCIIEAAYRCLSEPHSGAISVAAILARAGVSTRAFYRHFQSKDELFLAMLRRETDALAERLDRIVAETRGGPIAQLAAWIDGMFALLTDEQLRTHFTVIDSHEVRATRGYRETREKAHTDRERSLVTILRRGRDDGTFPLAVPEDDAVSINAIVSRVMMTQSYRDRERVERSKARVLDFALRALGAERPMSSARACGQH</sequence>
<dbReference type="Pfam" id="PF00440">
    <property type="entry name" value="TetR_N"/>
    <property type="match status" value="1"/>
</dbReference>
<dbReference type="PANTHER" id="PTHR30055">
    <property type="entry name" value="HTH-TYPE TRANSCRIPTIONAL REGULATOR RUTR"/>
    <property type="match status" value="1"/>
</dbReference>
<dbReference type="AlphaFoldDB" id="A0A7I7UNC1"/>
<dbReference type="InterPro" id="IPR036271">
    <property type="entry name" value="Tet_transcr_reg_TetR-rel_C_sf"/>
</dbReference>
<evidence type="ECO:0000256" key="2">
    <source>
        <dbReference type="ARBA" id="ARBA00023125"/>
    </source>
</evidence>
<feature type="DNA-binding region" description="H-T-H motif" evidence="4">
    <location>
        <begin position="30"/>
        <end position="49"/>
    </location>
</feature>
<evidence type="ECO:0000313" key="7">
    <source>
        <dbReference type="Proteomes" id="UP000467252"/>
    </source>
</evidence>
<dbReference type="EMBL" id="AP022599">
    <property type="protein sequence ID" value="BBY82351.1"/>
    <property type="molecule type" value="Genomic_DNA"/>
</dbReference>
<evidence type="ECO:0000256" key="1">
    <source>
        <dbReference type="ARBA" id="ARBA00023015"/>
    </source>
</evidence>
<dbReference type="InterPro" id="IPR009057">
    <property type="entry name" value="Homeodomain-like_sf"/>
</dbReference>
<dbReference type="SUPFAM" id="SSF46689">
    <property type="entry name" value="Homeodomain-like"/>
    <property type="match status" value="1"/>
</dbReference>
<gene>
    <name evidence="6" type="ORF">MPUL_35090</name>
</gene>
<dbReference type="GO" id="GO:0000976">
    <property type="term" value="F:transcription cis-regulatory region binding"/>
    <property type="evidence" value="ECO:0007669"/>
    <property type="project" value="TreeGrafter"/>
</dbReference>
<name>A0A7I7UNC1_MYCPV</name>
<dbReference type="SUPFAM" id="SSF48498">
    <property type="entry name" value="Tetracyclin repressor-like, C-terminal domain"/>
    <property type="match status" value="1"/>
</dbReference>
<evidence type="ECO:0000256" key="4">
    <source>
        <dbReference type="PROSITE-ProRule" id="PRU00335"/>
    </source>
</evidence>
<dbReference type="RefSeq" id="WP_235674613.1">
    <property type="nucleotide sequence ID" value="NZ_AP022599.1"/>
</dbReference>
<dbReference type="Gene3D" id="1.10.357.10">
    <property type="entry name" value="Tetracycline Repressor, domain 2"/>
    <property type="match status" value="1"/>
</dbReference>
<keyword evidence="3" id="KW-0804">Transcription</keyword>
<organism evidence="6 7">
    <name type="scientific">Mycolicibacterium pulveris</name>
    <name type="common">Mycobacterium pulveris</name>
    <dbReference type="NCBI Taxonomy" id="36813"/>
    <lineage>
        <taxon>Bacteria</taxon>
        <taxon>Bacillati</taxon>
        <taxon>Actinomycetota</taxon>
        <taxon>Actinomycetes</taxon>
        <taxon>Mycobacteriales</taxon>
        <taxon>Mycobacteriaceae</taxon>
        <taxon>Mycolicibacterium</taxon>
    </lineage>
</organism>
<accession>A0A7I7UNC1</accession>
<keyword evidence="7" id="KW-1185">Reference proteome</keyword>
<dbReference type="PROSITE" id="PS50977">
    <property type="entry name" value="HTH_TETR_2"/>
    <property type="match status" value="1"/>
</dbReference>
<dbReference type="PANTHER" id="PTHR30055:SF234">
    <property type="entry name" value="HTH-TYPE TRANSCRIPTIONAL REGULATOR BETI"/>
    <property type="match status" value="1"/>
</dbReference>
<proteinExistence type="predicted"/>
<evidence type="ECO:0000259" key="5">
    <source>
        <dbReference type="PROSITE" id="PS50977"/>
    </source>
</evidence>
<dbReference type="Proteomes" id="UP000467252">
    <property type="component" value="Chromosome"/>
</dbReference>
<evidence type="ECO:0000256" key="3">
    <source>
        <dbReference type="ARBA" id="ARBA00023163"/>
    </source>
</evidence>